<sequence length="135" mass="14086">MFLNTSLNQHHLTLYGVTANAISTEIGANPRSVFLQPITAAGVSAPNTVIEAQEDTATQIADLARYEQAATQRRASATEPKEAAAPVEPGSDEPAQTAAADSPPNNQNNAQAEPSPDQNHRNSGLGGLLGGLLRF</sequence>
<feature type="region of interest" description="Disordered" evidence="1">
    <location>
        <begin position="68"/>
        <end position="130"/>
    </location>
</feature>
<evidence type="ECO:0000313" key="3">
    <source>
        <dbReference type="Proteomes" id="UP001165641"/>
    </source>
</evidence>
<feature type="compositionally biased region" description="Low complexity" evidence="1">
    <location>
        <begin position="98"/>
        <end position="116"/>
    </location>
</feature>
<evidence type="ECO:0000256" key="1">
    <source>
        <dbReference type="SAM" id="MobiDB-lite"/>
    </source>
</evidence>
<dbReference type="EMBL" id="JAQBIE010000005">
    <property type="protein sequence ID" value="MDB6177044.1"/>
    <property type="molecule type" value="Genomic_DNA"/>
</dbReference>
<keyword evidence="3" id="KW-1185">Reference proteome</keyword>
<dbReference type="RefSeq" id="WP_271888167.1">
    <property type="nucleotide sequence ID" value="NZ_JAQBIE010000005.1"/>
</dbReference>
<evidence type="ECO:0000313" key="2">
    <source>
        <dbReference type="EMBL" id="MDB6177044.1"/>
    </source>
</evidence>
<accession>A0ABT4ZCG4</accession>
<gene>
    <name evidence="2" type="ORF">PAF17_05925</name>
</gene>
<protein>
    <submittedName>
        <fullName evidence="2">Uncharacterized protein</fullName>
    </submittedName>
</protein>
<comment type="caution">
    <text evidence="2">The sequence shown here is derived from an EMBL/GenBank/DDBJ whole genome shotgun (WGS) entry which is preliminary data.</text>
</comment>
<name>A0ABT4ZCG4_9RHOB</name>
<organism evidence="2 3">
    <name type="scientific">Paracoccus onchidii</name>
    <dbReference type="NCBI Taxonomy" id="3017813"/>
    <lineage>
        <taxon>Bacteria</taxon>
        <taxon>Pseudomonadati</taxon>
        <taxon>Pseudomonadota</taxon>
        <taxon>Alphaproteobacteria</taxon>
        <taxon>Rhodobacterales</taxon>
        <taxon>Paracoccaceae</taxon>
        <taxon>Paracoccus</taxon>
    </lineage>
</organism>
<reference evidence="2" key="1">
    <citation type="submission" date="2022-12" db="EMBL/GenBank/DDBJ databases">
        <title>Paracoccus onchidii sp. nov., isolated from a marine invertebrate from the South China Sea.</title>
        <authorList>
            <person name="Xu S."/>
            <person name="Liu Z."/>
            <person name="Xu Y."/>
        </authorList>
    </citation>
    <scope>NUCLEOTIDE SEQUENCE</scope>
    <source>
        <strain evidence="2">Z330</strain>
    </source>
</reference>
<proteinExistence type="predicted"/>
<dbReference type="Proteomes" id="UP001165641">
    <property type="component" value="Unassembled WGS sequence"/>
</dbReference>